<dbReference type="SMART" id="SM00260">
    <property type="entry name" value="CheW"/>
    <property type="match status" value="1"/>
</dbReference>
<evidence type="ECO:0000256" key="1">
    <source>
        <dbReference type="SAM" id="MobiDB-lite"/>
    </source>
</evidence>
<feature type="region of interest" description="Disordered" evidence="1">
    <location>
        <begin position="1"/>
        <end position="24"/>
    </location>
</feature>
<comment type="caution">
    <text evidence="3">The sequence shown here is derived from an EMBL/GenBank/DDBJ whole genome shotgun (WGS) entry which is preliminary data.</text>
</comment>
<sequence>MNLAKIRQKVQNREAREQAVEAERVSLDAPPLEAPSLQVAAAPSPVAADDRPSVADTAVAVMPESRQNPLPRRARHIDPLDIILAGRAAAGCDDDLPLASEGQVVAEVSEYEEILCFRISDEIYGINIMELKEIIKPRETTEVPRAPVFIMGVISLRGVIIPVFNMRERLGLPLGDRTGRERIVIAKRNEGFTGLLVDEVIQVVRIGKEGREPAPAVLEGIDRDFVCGIGRTDTMMIILLNVASITDINLC</sequence>
<dbReference type="Pfam" id="PF01584">
    <property type="entry name" value="CheW"/>
    <property type="match status" value="1"/>
</dbReference>
<dbReference type="GO" id="GO:0006935">
    <property type="term" value="P:chemotaxis"/>
    <property type="evidence" value="ECO:0007669"/>
    <property type="project" value="InterPro"/>
</dbReference>
<dbReference type="InterPro" id="IPR036061">
    <property type="entry name" value="CheW-like_dom_sf"/>
</dbReference>
<feature type="compositionally biased region" description="Basic and acidic residues" evidence="1">
    <location>
        <begin position="11"/>
        <end position="24"/>
    </location>
</feature>
<dbReference type="AlphaFoldDB" id="A0A5A9XR04"/>
<accession>A0A5A9XR04</accession>
<reference evidence="3 4" key="1">
    <citation type="submission" date="2019-04" db="EMBL/GenBank/DDBJ databases">
        <title>Geobacter ruber sp. nov., ferric-reducing bacteria isolated from paddy soil.</title>
        <authorList>
            <person name="Xu Z."/>
            <person name="Masuda Y."/>
            <person name="Itoh H."/>
            <person name="Senoo K."/>
        </authorList>
    </citation>
    <scope>NUCLEOTIDE SEQUENCE [LARGE SCALE GENOMIC DNA]</scope>
    <source>
        <strain evidence="3 4">Red88</strain>
    </source>
</reference>
<dbReference type="EMBL" id="SRSD01000001">
    <property type="protein sequence ID" value="KAA0895250.1"/>
    <property type="molecule type" value="Genomic_DNA"/>
</dbReference>
<dbReference type="PANTHER" id="PTHR22617:SF23">
    <property type="entry name" value="CHEMOTAXIS PROTEIN CHEW"/>
    <property type="match status" value="1"/>
</dbReference>
<dbReference type="Gene3D" id="2.40.50.180">
    <property type="entry name" value="CheA-289, Domain 4"/>
    <property type="match status" value="1"/>
</dbReference>
<feature type="compositionally biased region" description="Basic residues" evidence="1">
    <location>
        <begin position="1"/>
        <end position="10"/>
    </location>
</feature>
<dbReference type="GO" id="GO:0007165">
    <property type="term" value="P:signal transduction"/>
    <property type="evidence" value="ECO:0007669"/>
    <property type="project" value="InterPro"/>
</dbReference>
<protein>
    <submittedName>
        <fullName evidence="3">Chemotaxis protein CheW</fullName>
    </submittedName>
</protein>
<keyword evidence="4" id="KW-1185">Reference proteome</keyword>
<evidence type="ECO:0000313" key="4">
    <source>
        <dbReference type="Proteomes" id="UP000324298"/>
    </source>
</evidence>
<dbReference type="OrthoDB" id="9790406at2"/>
<dbReference type="InterPro" id="IPR039315">
    <property type="entry name" value="CheW"/>
</dbReference>
<dbReference type="GO" id="GO:0005829">
    <property type="term" value="C:cytosol"/>
    <property type="evidence" value="ECO:0007669"/>
    <property type="project" value="TreeGrafter"/>
</dbReference>
<evidence type="ECO:0000313" key="3">
    <source>
        <dbReference type="EMBL" id="KAA0895250.1"/>
    </source>
</evidence>
<name>A0A5A9XR04_9BACT</name>
<proteinExistence type="predicted"/>
<feature type="domain" description="CheW-like" evidence="2">
    <location>
        <begin position="111"/>
        <end position="251"/>
    </location>
</feature>
<dbReference type="Proteomes" id="UP000324298">
    <property type="component" value="Unassembled WGS sequence"/>
</dbReference>
<gene>
    <name evidence="3" type="ORF">ET418_01650</name>
</gene>
<evidence type="ECO:0000259" key="2">
    <source>
        <dbReference type="PROSITE" id="PS50851"/>
    </source>
</evidence>
<organism evidence="3 4">
    <name type="scientific">Oryzomonas rubra</name>
    <dbReference type="NCBI Taxonomy" id="2509454"/>
    <lineage>
        <taxon>Bacteria</taxon>
        <taxon>Pseudomonadati</taxon>
        <taxon>Thermodesulfobacteriota</taxon>
        <taxon>Desulfuromonadia</taxon>
        <taxon>Geobacterales</taxon>
        <taxon>Geobacteraceae</taxon>
        <taxon>Oryzomonas</taxon>
    </lineage>
</organism>
<dbReference type="SUPFAM" id="SSF50341">
    <property type="entry name" value="CheW-like"/>
    <property type="match status" value="1"/>
</dbReference>
<dbReference type="Gene3D" id="2.30.30.40">
    <property type="entry name" value="SH3 Domains"/>
    <property type="match status" value="1"/>
</dbReference>
<dbReference type="PROSITE" id="PS50851">
    <property type="entry name" value="CHEW"/>
    <property type="match status" value="1"/>
</dbReference>
<dbReference type="PANTHER" id="PTHR22617">
    <property type="entry name" value="CHEMOTAXIS SENSOR HISTIDINE KINASE-RELATED"/>
    <property type="match status" value="1"/>
</dbReference>
<dbReference type="InterPro" id="IPR002545">
    <property type="entry name" value="CheW-lke_dom"/>
</dbReference>
<dbReference type="RefSeq" id="WP_149305831.1">
    <property type="nucleotide sequence ID" value="NZ_SRSD01000001.1"/>
</dbReference>